<organism evidence="1 2">
    <name type="scientific">Brassica napus</name>
    <name type="common">Rape</name>
    <dbReference type="NCBI Taxonomy" id="3708"/>
    <lineage>
        <taxon>Eukaryota</taxon>
        <taxon>Viridiplantae</taxon>
        <taxon>Streptophyta</taxon>
        <taxon>Embryophyta</taxon>
        <taxon>Tracheophyta</taxon>
        <taxon>Spermatophyta</taxon>
        <taxon>Magnoliopsida</taxon>
        <taxon>eudicotyledons</taxon>
        <taxon>Gunneridae</taxon>
        <taxon>Pentapetalae</taxon>
        <taxon>rosids</taxon>
        <taxon>malvids</taxon>
        <taxon>Brassicales</taxon>
        <taxon>Brassicaceae</taxon>
        <taxon>Brassiceae</taxon>
        <taxon>Brassica</taxon>
    </lineage>
</organism>
<evidence type="ECO:0000313" key="2">
    <source>
        <dbReference type="Proteomes" id="UP000824890"/>
    </source>
</evidence>
<keyword evidence="2" id="KW-1185">Reference proteome</keyword>
<reference evidence="1 2" key="1">
    <citation type="submission" date="2021-05" db="EMBL/GenBank/DDBJ databases">
        <title>Genome Assembly of Synthetic Allotetraploid Brassica napus Reveals Homoeologous Exchanges between Subgenomes.</title>
        <authorList>
            <person name="Davis J.T."/>
        </authorList>
    </citation>
    <scope>NUCLEOTIDE SEQUENCE [LARGE SCALE GENOMIC DNA]</scope>
    <source>
        <strain evidence="2">cv. Da-Ae</strain>
        <tissue evidence="1">Seedling</tissue>
    </source>
</reference>
<dbReference type="Proteomes" id="UP000824890">
    <property type="component" value="Unassembled WGS sequence"/>
</dbReference>
<dbReference type="EMBL" id="JAGKQM010000012">
    <property type="protein sequence ID" value="KAH0899250.1"/>
    <property type="molecule type" value="Genomic_DNA"/>
</dbReference>
<protein>
    <submittedName>
        <fullName evidence="1">Uncharacterized protein</fullName>
    </submittedName>
</protein>
<feature type="non-terminal residue" evidence="1">
    <location>
        <position position="1"/>
    </location>
</feature>
<sequence length="341" mass="37462">NVRGNPLRPASHGALLRWISSLRRAFLLPLKQLCSLSMVLMVTAPPSYIRPPPDPPPLPCKPPPLEACSLIISPEPPDSTAALIHLLAPLHILEPSVSSLVPVVAVTPLSFFAMTKGLTRSVFVSFGVRVSTMCRFQSSPTFQIEPWFLFVETSLCSEGIFSVSSCNKPYMDEYYLVLGISCVKMNHLPLNEDVALSLNILLPLVKDVTSSLPLPQYEDLTLPQYEDVTLFYLLLVPQYEVRIRTFVLSALVSMRLMLLEMEVLDGISMEALLAGSCAGLSKLQVFSDSNVFFSALHSGMGLNGIAGCLLDITNLATPLPSLAVAFAMYTMFHFYSLLSYE</sequence>
<name>A0ABQ8B393_BRANA</name>
<gene>
    <name evidence="1" type="ORF">HID58_048818</name>
</gene>
<proteinExistence type="predicted"/>
<evidence type="ECO:0000313" key="1">
    <source>
        <dbReference type="EMBL" id="KAH0899250.1"/>
    </source>
</evidence>
<accession>A0ABQ8B393</accession>
<comment type="caution">
    <text evidence="1">The sequence shown here is derived from an EMBL/GenBank/DDBJ whole genome shotgun (WGS) entry which is preliminary data.</text>
</comment>